<feature type="binding site" evidence="9">
    <location>
        <begin position="8"/>
        <end position="10"/>
    </location>
    <ligand>
        <name>4-CDP-2-C-methyl-D-erythritol 2-phosphate</name>
        <dbReference type="ChEBI" id="CHEBI:57919"/>
    </ligand>
</feature>
<dbReference type="HOGENOM" id="CLU_084630_2_0_6"/>
<dbReference type="Pfam" id="PF02542">
    <property type="entry name" value="YgbB"/>
    <property type="match status" value="1"/>
</dbReference>
<feature type="binding site" evidence="9">
    <location>
        <begin position="34"/>
        <end position="35"/>
    </location>
    <ligand>
        <name>4-CDP-2-C-methyl-D-erythritol 2-phosphate</name>
        <dbReference type="ChEBI" id="CHEBI:57919"/>
    </ligand>
</feature>
<feature type="binding site" evidence="9">
    <location>
        <position position="8"/>
    </location>
    <ligand>
        <name>a divalent metal cation</name>
        <dbReference type="ChEBI" id="CHEBI:60240"/>
    </ligand>
</feature>
<dbReference type="Proteomes" id="UP000005289">
    <property type="component" value="Chromosome"/>
</dbReference>
<dbReference type="InterPro" id="IPR020555">
    <property type="entry name" value="MECDP_synthase_CS"/>
</dbReference>
<dbReference type="HAMAP" id="MF_00107">
    <property type="entry name" value="IspF"/>
    <property type="match status" value="1"/>
</dbReference>
<dbReference type="SUPFAM" id="SSF69765">
    <property type="entry name" value="IpsF-like"/>
    <property type="match status" value="1"/>
</dbReference>
<evidence type="ECO:0000256" key="2">
    <source>
        <dbReference type="ARBA" id="ARBA00004709"/>
    </source>
</evidence>
<feature type="binding site" evidence="9">
    <location>
        <begin position="132"/>
        <end position="135"/>
    </location>
    <ligand>
        <name>4-CDP-2-C-methyl-D-erythritol 2-phosphate</name>
        <dbReference type="ChEBI" id="CHEBI:57919"/>
    </ligand>
</feature>
<evidence type="ECO:0000256" key="9">
    <source>
        <dbReference type="HAMAP-Rule" id="MF_00107"/>
    </source>
</evidence>
<evidence type="ECO:0000256" key="6">
    <source>
        <dbReference type="ARBA" id="ARBA00022723"/>
    </source>
</evidence>
<dbReference type="PANTHER" id="PTHR43181">
    <property type="entry name" value="2-C-METHYL-D-ERYTHRITOL 2,4-CYCLODIPHOSPHATE SYNTHASE, CHLOROPLASTIC"/>
    <property type="match status" value="1"/>
</dbReference>
<keyword evidence="13" id="KW-1185">Reference proteome</keyword>
<dbReference type="InterPro" id="IPR036571">
    <property type="entry name" value="MECDP_synthase_sf"/>
</dbReference>
<evidence type="ECO:0000256" key="4">
    <source>
        <dbReference type="ARBA" id="ARBA00011233"/>
    </source>
</evidence>
<evidence type="ECO:0000313" key="13">
    <source>
        <dbReference type="Proteomes" id="UP000005289"/>
    </source>
</evidence>
<comment type="cofactor">
    <cofactor evidence="9">
        <name>a divalent metal cation</name>
        <dbReference type="ChEBI" id="CHEBI:60240"/>
    </cofactor>
    <text evidence="9">Binds 1 divalent metal cation per subunit.</text>
</comment>
<dbReference type="GO" id="GO:0019288">
    <property type="term" value="P:isopentenyl diphosphate biosynthetic process, methylerythritol 4-phosphate pathway"/>
    <property type="evidence" value="ECO:0007669"/>
    <property type="project" value="UniProtKB-UniRule"/>
</dbReference>
<dbReference type="PROSITE" id="PS01350">
    <property type="entry name" value="ISPF"/>
    <property type="match status" value="1"/>
</dbReference>
<dbReference type="FunFam" id="3.30.1330.50:FF:000001">
    <property type="entry name" value="2-C-methyl-D-erythritol 2,4-cyclodiphosphate synthase"/>
    <property type="match status" value="1"/>
</dbReference>
<evidence type="ECO:0000256" key="7">
    <source>
        <dbReference type="ARBA" id="ARBA00023229"/>
    </source>
</evidence>
<evidence type="ECO:0000313" key="12">
    <source>
        <dbReference type="EMBL" id="AHE98064.1"/>
    </source>
</evidence>
<dbReference type="EMBL" id="CP007029">
    <property type="protein sequence ID" value="AHE98064.1"/>
    <property type="molecule type" value="Genomic_DNA"/>
</dbReference>
<feature type="binding site" evidence="9">
    <location>
        <begin position="100"/>
        <end position="106"/>
    </location>
    <ligand>
        <name>4-CDP-2-C-methyl-D-erythritol 2-phosphate</name>
        <dbReference type="ChEBI" id="CHEBI:57919"/>
    </ligand>
</feature>
<comment type="catalytic activity">
    <reaction evidence="1 9 10">
        <text>4-CDP-2-C-methyl-D-erythritol 2-phosphate = 2-C-methyl-D-erythritol 2,4-cyclic diphosphate + CMP</text>
        <dbReference type="Rhea" id="RHEA:23864"/>
        <dbReference type="ChEBI" id="CHEBI:57919"/>
        <dbReference type="ChEBI" id="CHEBI:58483"/>
        <dbReference type="ChEBI" id="CHEBI:60377"/>
        <dbReference type="EC" id="4.6.1.12"/>
    </reaction>
</comment>
<feature type="binding site" evidence="9">
    <location>
        <position position="10"/>
    </location>
    <ligand>
        <name>a divalent metal cation</name>
        <dbReference type="ChEBI" id="CHEBI:60240"/>
    </ligand>
</feature>
<dbReference type="GO" id="GO:0046872">
    <property type="term" value="F:metal ion binding"/>
    <property type="evidence" value="ECO:0007669"/>
    <property type="project" value="UniProtKB-KW"/>
</dbReference>
<keyword evidence="6 9" id="KW-0479">Metal-binding</keyword>
<reference evidence="12 13" key="1">
    <citation type="submission" date="2013-12" db="EMBL/GenBank/DDBJ databases">
        <authorList>
            <consortium name="DOE Joint Genome Institute"/>
            <person name="Muyzer G."/>
            <person name="Huntemann M."/>
            <person name="Han J."/>
            <person name="Chen A."/>
            <person name="Kyrpides N."/>
            <person name="Mavromatis K."/>
            <person name="Markowitz V."/>
            <person name="Palaniappan K."/>
            <person name="Ivanova N."/>
            <person name="Schaumberg A."/>
            <person name="Pati A."/>
            <person name="Liolios K."/>
            <person name="Nordberg H.P."/>
            <person name="Cantor M.N."/>
            <person name="Hua S.X."/>
            <person name="Woyke T."/>
        </authorList>
    </citation>
    <scope>NUCLEOTIDE SEQUENCE [LARGE SCALE GENOMIC DNA]</scope>
    <source>
        <strain evidence="12 13">ARh 1</strain>
    </source>
</reference>
<dbReference type="AlphaFoldDB" id="W0DHF4"/>
<dbReference type="EC" id="4.6.1.12" evidence="5 9"/>
<dbReference type="CDD" id="cd00554">
    <property type="entry name" value="MECDP_synthase"/>
    <property type="match status" value="1"/>
</dbReference>
<accession>W0DHF4</accession>
<feature type="binding site" evidence="9">
    <location>
        <position position="139"/>
    </location>
    <ligand>
        <name>4-CDP-2-C-methyl-D-erythritol 2-phosphate</name>
        <dbReference type="ChEBI" id="CHEBI:57919"/>
    </ligand>
</feature>
<name>W0DHF4_9GAMM</name>
<comment type="subunit">
    <text evidence="4 9">Homotrimer.</text>
</comment>
<sequence length="159" mass="16715">MRIGQGFDVHAFGAGDHLVLGGVRIPFERGFVAHSDGDVLLHALCDALLGAAALGDIGRHFPDSDPRFRGADSRRLLAEVLARVRAEGWVPVNIDSVIIAQAPKMAAHIAAMRENIAADCGLSLTAVNVKATTTERLGFTGRGEGIAAEAIVLLRRASA</sequence>
<proteinExistence type="inferred from homology"/>
<feature type="domain" description="2-C-methyl-D-erythritol 2,4-cyclodiphosphate synthase" evidence="11">
    <location>
        <begin position="1"/>
        <end position="154"/>
    </location>
</feature>
<evidence type="ECO:0000256" key="8">
    <source>
        <dbReference type="ARBA" id="ARBA00023239"/>
    </source>
</evidence>
<feature type="binding site" evidence="9">
    <location>
        <begin position="56"/>
        <end position="58"/>
    </location>
    <ligand>
        <name>4-CDP-2-C-methyl-D-erythritol 2-phosphate</name>
        <dbReference type="ChEBI" id="CHEBI:57919"/>
    </ligand>
</feature>
<feature type="binding site" evidence="9">
    <location>
        <begin position="61"/>
        <end position="65"/>
    </location>
    <ligand>
        <name>4-CDP-2-C-methyl-D-erythritol 2-phosphate</name>
        <dbReference type="ChEBI" id="CHEBI:57919"/>
    </ligand>
</feature>
<feature type="site" description="Transition state stabilizer" evidence="9">
    <location>
        <position position="133"/>
    </location>
</feature>
<evidence type="ECO:0000259" key="11">
    <source>
        <dbReference type="Pfam" id="PF02542"/>
    </source>
</evidence>
<comment type="similarity">
    <text evidence="3 9 10">Belongs to the IspF family.</text>
</comment>
<feature type="binding site" evidence="9">
    <location>
        <position position="142"/>
    </location>
    <ligand>
        <name>4-CDP-2-C-methyl-D-erythritol 2-phosphate</name>
        <dbReference type="ChEBI" id="CHEBI:57919"/>
    </ligand>
</feature>
<dbReference type="Gene3D" id="3.30.1330.50">
    <property type="entry name" value="2-C-methyl-D-erythritol 2,4-cyclodiphosphate synthase"/>
    <property type="match status" value="1"/>
</dbReference>
<evidence type="ECO:0000256" key="10">
    <source>
        <dbReference type="RuleBase" id="RU004395"/>
    </source>
</evidence>
<dbReference type="UniPathway" id="UPA00056">
    <property type="reaction ID" value="UER00095"/>
</dbReference>
<dbReference type="NCBIfam" id="TIGR00151">
    <property type="entry name" value="ispF"/>
    <property type="match status" value="1"/>
</dbReference>
<dbReference type="STRING" id="713585.THITH_07110"/>
<gene>
    <name evidence="9 12" type="primary">ispF</name>
    <name evidence="12" type="ORF">THITH_07110</name>
</gene>
<evidence type="ECO:0000256" key="5">
    <source>
        <dbReference type="ARBA" id="ARBA00012579"/>
    </source>
</evidence>
<dbReference type="GO" id="GO:0016114">
    <property type="term" value="P:terpenoid biosynthetic process"/>
    <property type="evidence" value="ECO:0007669"/>
    <property type="project" value="InterPro"/>
</dbReference>
<dbReference type="InterPro" id="IPR003526">
    <property type="entry name" value="MECDP_synthase"/>
</dbReference>
<comment type="pathway">
    <text evidence="2 9">Isoprenoid biosynthesis; isopentenyl diphosphate biosynthesis via DXP pathway; isopentenyl diphosphate from 1-deoxy-D-xylulose 5-phosphate: step 4/6.</text>
</comment>
<feature type="site" description="Transition state stabilizer" evidence="9">
    <location>
        <position position="34"/>
    </location>
</feature>
<organism evidence="12 13">
    <name type="scientific">Thioalkalivibrio paradoxus ARh 1</name>
    <dbReference type="NCBI Taxonomy" id="713585"/>
    <lineage>
        <taxon>Bacteria</taxon>
        <taxon>Pseudomonadati</taxon>
        <taxon>Pseudomonadota</taxon>
        <taxon>Gammaproteobacteria</taxon>
        <taxon>Chromatiales</taxon>
        <taxon>Ectothiorhodospiraceae</taxon>
        <taxon>Thioalkalivibrio</taxon>
    </lineage>
</organism>
<dbReference type="KEGG" id="tti:THITH_07110"/>
<keyword evidence="7 9" id="KW-0414">Isoprene biosynthesis</keyword>
<evidence type="ECO:0000256" key="1">
    <source>
        <dbReference type="ARBA" id="ARBA00000200"/>
    </source>
</evidence>
<comment type="function">
    <text evidence="9">Involved in the biosynthesis of isopentenyl diphosphate (IPP) and dimethylallyl diphosphate (DMAPP), two major building blocks of isoprenoid compounds. Catalyzes the conversion of 4-diphosphocytidyl-2-C-methyl-D-erythritol 2-phosphate (CDP-ME2P) to 2-C-methyl-D-erythritol 2,4-cyclodiphosphate (ME-CPP) with a corresponding release of cytidine 5-monophosphate (CMP).</text>
</comment>
<keyword evidence="8 9" id="KW-0456">Lyase</keyword>
<protein>
    <recommendedName>
        <fullName evidence="5 9">2-C-methyl-D-erythritol 2,4-cyclodiphosphate synthase</fullName>
        <shortName evidence="9">MECDP-synthase</shortName>
        <shortName evidence="9">MECPP-synthase</shortName>
        <shortName evidence="9">MECPS</shortName>
        <ecNumber evidence="5 9">4.6.1.12</ecNumber>
    </recommendedName>
</protein>
<feature type="binding site" evidence="9">
    <location>
        <position position="42"/>
    </location>
    <ligand>
        <name>a divalent metal cation</name>
        <dbReference type="ChEBI" id="CHEBI:60240"/>
    </ligand>
</feature>
<dbReference type="GO" id="GO:0008685">
    <property type="term" value="F:2-C-methyl-D-erythritol 2,4-cyclodiphosphate synthase activity"/>
    <property type="evidence" value="ECO:0007669"/>
    <property type="project" value="UniProtKB-UniRule"/>
</dbReference>
<evidence type="ECO:0000256" key="3">
    <source>
        <dbReference type="ARBA" id="ARBA00008480"/>
    </source>
</evidence>
<dbReference type="PANTHER" id="PTHR43181:SF1">
    <property type="entry name" value="2-C-METHYL-D-ERYTHRITOL 2,4-CYCLODIPHOSPHATE SYNTHASE, CHLOROPLASTIC"/>
    <property type="match status" value="1"/>
</dbReference>